<reference evidence="3" key="1">
    <citation type="submission" date="2017-10" db="EMBL/GenBank/DDBJ databases">
        <title>Rapid genome shrinkage in a self-fertile nematode reveals novel sperm competition proteins.</title>
        <authorList>
            <person name="Yin D."/>
            <person name="Schwarz E.M."/>
            <person name="Thomas C.G."/>
            <person name="Felde R.L."/>
            <person name="Korf I.F."/>
            <person name="Cutter A.D."/>
            <person name="Schartner C.M."/>
            <person name="Ralston E.J."/>
            <person name="Meyer B.J."/>
            <person name="Haag E.S."/>
        </authorList>
    </citation>
    <scope>NUCLEOTIDE SEQUENCE [LARGE SCALE GENOMIC DNA]</scope>
    <source>
        <strain evidence="3">JU1422</strain>
    </source>
</reference>
<name>A0A2G5U8H5_9PELO</name>
<keyword evidence="3" id="KW-1185">Reference proteome</keyword>
<protein>
    <submittedName>
        <fullName evidence="2">Uncharacterized protein</fullName>
    </submittedName>
</protein>
<feature type="compositionally biased region" description="Low complexity" evidence="1">
    <location>
        <begin position="275"/>
        <end position="285"/>
    </location>
</feature>
<proteinExistence type="predicted"/>
<sequence>MTVVCWYDEMSAFEYTEFYVLLQYLMESELSPILPPQDNEVPSEENETPFNILLGFFCAGFEHYLSQPEFRPFTAQDCYNYPLPELSHISAVPLPFVGENWTIADERHTEFIDRGPREYWDTVNGKLRMICNICQVTCKETELNNDQRINYIERRTKEMVIDFARSCGCDEGKLISISGSISERIEERMEEDLEGSDTTNSADNNMSFMRESPESTAFDIQRLVEAMVSVPGTSDDNDVGVSNPTESAFDQFQDSNRCEDMHSPVDIQMRPDPESPNSSPLSSELGDTGYNPTLAFPVTSTPYFPRPVIPVVPIMSPVYPALVSPVYPVYPIAHLFIASPVFPMPMLFSPGYPSPVYPIIPQPYHTFFHQ</sequence>
<evidence type="ECO:0000256" key="1">
    <source>
        <dbReference type="SAM" id="MobiDB-lite"/>
    </source>
</evidence>
<accession>A0A2G5U8H5</accession>
<evidence type="ECO:0000313" key="3">
    <source>
        <dbReference type="Proteomes" id="UP000230233"/>
    </source>
</evidence>
<organism evidence="2 3">
    <name type="scientific">Caenorhabditis nigoni</name>
    <dbReference type="NCBI Taxonomy" id="1611254"/>
    <lineage>
        <taxon>Eukaryota</taxon>
        <taxon>Metazoa</taxon>
        <taxon>Ecdysozoa</taxon>
        <taxon>Nematoda</taxon>
        <taxon>Chromadorea</taxon>
        <taxon>Rhabditida</taxon>
        <taxon>Rhabditina</taxon>
        <taxon>Rhabditomorpha</taxon>
        <taxon>Rhabditoidea</taxon>
        <taxon>Rhabditidae</taxon>
        <taxon>Peloderinae</taxon>
        <taxon>Caenorhabditis</taxon>
    </lineage>
</organism>
<feature type="compositionally biased region" description="Basic and acidic residues" evidence="1">
    <location>
        <begin position="263"/>
        <end position="273"/>
    </location>
</feature>
<evidence type="ECO:0000313" key="2">
    <source>
        <dbReference type="EMBL" id="PIC35845.1"/>
    </source>
</evidence>
<dbReference type="EMBL" id="PDUG01000004">
    <property type="protein sequence ID" value="PIC35845.1"/>
    <property type="molecule type" value="Genomic_DNA"/>
</dbReference>
<dbReference type="AlphaFoldDB" id="A0A2G5U8H5"/>
<dbReference type="OrthoDB" id="10505981at2759"/>
<dbReference type="Proteomes" id="UP000230233">
    <property type="component" value="Chromosome IV"/>
</dbReference>
<feature type="region of interest" description="Disordered" evidence="1">
    <location>
        <begin position="263"/>
        <end position="286"/>
    </location>
</feature>
<gene>
    <name evidence="2" type="primary">Cnig_chr_IV.g15069</name>
    <name evidence="2" type="ORF">B9Z55_015069</name>
</gene>
<comment type="caution">
    <text evidence="2">The sequence shown here is derived from an EMBL/GenBank/DDBJ whole genome shotgun (WGS) entry which is preliminary data.</text>
</comment>